<dbReference type="Pfam" id="PF04332">
    <property type="entry name" value="DUF475"/>
    <property type="match status" value="1"/>
</dbReference>
<organism evidence="1 2">
    <name type="scientific">Caulobacter phage CcrPW</name>
    <dbReference type="NCBI Taxonomy" id="2283271"/>
    <lineage>
        <taxon>Viruses</taxon>
        <taxon>Duplodnaviria</taxon>
        <taxon>Heunggongvirae</taxon>
        <taxon>Uroviricota</taxon>
        <taxon>Caudoviricetes</taxon>
        <taxon>Jeanschmidtviridae</taxon>
        <taxon>Colossusvirus</taxon>
        <taxon>Colossusvirus PW</taxon>
    </lineage>
</organism>
<name>A0A385EAK1_9CAUD</name>
<reference evidence="2" key="1">
    <citation type="submission" date="2018-07" db="EMBL/GenBank/DDBJ databases">
        <title>Giant CbK-like Caulobacter bacteriophages have genetically divergent genomes.</title>
        <authorList>
            <person name="Wilson K.M."/>
            <person name="Ely B."/>
        </authorList>
    </citation>
    <scope>NUCLEOTIDE SEQUENCE [LARGE SCALE GENOMIC DNA]</scope>
</reference>
<evidence type="ECO:0000313" key="1">
    <source>
        <dbReference type="EMBL" id="AXQ68766.1"/>
    </source>
</evidence>
<reference evidence="1 2" key="2">
    <citation type="submission" date="2018-09" db="EMBL/GenBank/DDBJ databases">
        <title>Giant CbK-like Caulobacter bacteriophages have genetically divergent genomes.</title>
        <authorList>
            <person name="Wilson K."/>
            <person name="Ely B."/>
        </authorList>
    </citation>
    <scope>NUCLEOTIDE SEQUENCE [LARGE SCALE GENOMIC DNA]</scope>
</reference>
<protein>
    <submittedName>
        <fullName evidence="1">Integral membrane protein</fullName>
    </submittedName>
</protein>
<dbReference type="InterPro" id="IPR007427">
    <property type="entry name" value="DUF475"/>
</dbReference>
<dbReference type="PANTHER" id="PTHR30238">
    <property type="entry name" value="MEMBRANE BOUND PREDICTED REDOX MODULATOR"/>
    <property type="match status" value="1"/>
</dbReference>
<proteinExistence type="predicted"/>
<dbReference type="PANTHER" id="PTHR30238:SF4">
    <property type="entry name" value="SLL1022 PROTEIN"/>
    <property type="match status" value="1"/>
</dbReference>
<sequence length="343" mass="36492">MPIKQRSIWSYFAIPLIAFVLAVGVAGFAGGLTLAYTVGFLAILEISLSFDNAVVNAHVLQNWDEKWKKLFLGVGIIIAVFGMRFIFPILIVAFAAHMSPAAVLEMAFQDPNRYGHTLEGVHHIVAAFGGTFLLLVGLEFFLNQEKESHWLGPIEAVFNKLGLMTMAEAVIAVIALLLITPFVPETLRYGYLTAGLIGIVLFSITKTLGTIAGGGGDKVIRAGIGGFIYLEVLDASFSFDGVIGAFALTNNIVWIMVGLGVGALAVRELTLLAVDRGTLTEFPHLEMGAFWAILALAGMMLIGPVYELPEIVKGLAGAGLIGAAFITSLLANRAALKQAVAGE</sequence>
<dbReference type="EMBL" id="MH588545">
    <property type="protein sequence ID" value="AXQ68766.1"/>
    <property type="molecule type" value="Genomic_DNA"/>
</dbReference>
<dbReference type="Proteomes" id="UP000259026">
    <property type="component" value="Segment"/>
</dbReference>
<gene>
    <name evidence="1" type="ORF">CcrPW_gp227c</name>
</gene>
<evidence type="ECO:0000313" key="2">
    <source>
        <dbReference type="Proteomes" id="UP000259026"/>
    </source>
</evidence>
<keyword evidence="2" id="KW-1185">Reference proteome</keyword>
<accession>A0A385EAK1</accession>